<accession>A0A6A6W3V9</accession>
<keyword evidence="4" id="KW-1185">Reference proteome</keyword>
<organism evidence="3 4">
    <name type="scientific">Pseudovirgaria hyperparasitica</name>
    <dbReference type="NCBI Taxonomy" id="470096"/>
    <lineage>
        <taxon>Eukaryota</taxon>
        <taxon>Fungi</taxon>
        <taxon>Dikarya</taxon>
        <taxon>Ascomycota</taxon>
        <taxon>Pezizomycotina</taxon>
        <taxon>Dothideomycetes</taxon>
        <taxon>Dothideomycetes incertae sedis</taxon>
        <taxon>Acrospermales</taxon>
        <taxon>Acrospermaceae</taxon>
        <taxon>Pseudovirgaria</taxon>
    </lineage>
</organism>
<dbReference type="Proteomes" id="UP000799437">
    <property type="component" value="Unassembled WGS sequence"/>
</dbReference>
<dbReference type="GeneID" id="54489372"/>
<protein>
    <submittedName>
        <fullName evidence="3">Uncharacterized protein</fullName>
    </submittedName>
</protein>
<proteinExistence type="predicted"/>
<name>A0A6A6W3V9_9PEZI</name>
<feature type="compositionally biased region" description="Basic residues" evidence="1">
    <location>
        <begin position="50"/>
        <end position="66"/>
    </location>
</feature>
<evidence type="ECO:0000313" key="3">
    <source>
        <dbReference type="EMBL" id="KAF2756656.1"/>
    </source>
</evidence>
<feature type="compositionally biased region" description="Polar residues" evidence="1">
    <location>
        <begin position="20"/>
        <end position="36"/>
    </location>
</feature>
<keyword evidence="2" id="KW-0472">Membrane</keyword>
<dbReference type="AlphaFoldDB" id="A0A6A6W3V9"/>
<dbReference type="OrthoDB" id="5419542at2759"/>
<feature type="compositionally biased region" description="Polar residues" evidence="1">
    <location>
        <begin position="73"/>
        <end position="89"/>
    </location>
</feature>
<keyword evidence="2" id="KW-1133">Transmembrane helix</keyword>
<feature type="compositionally biased region" description="Polar residues" evidence="1">
    <location>
        <begin position="1"/>
        <end position="13"/>
    </location>
</feature>
<feature type="region of interest" description="Disordered" evidence="1">
    <location>
        <begin position="96"/>
        <end position="115"/>
    </location>
</feature>
<dbReference type="EMBL" id="ML996575">
    <property type="protein sequence ID" value="KAF2756656.1"/>
    <property type="molecule type" value="Genomic_DNA"/>
</dbReference>
<evidence type="ECO:0000256" key="2">
    <source>
        <dbReference type="SAM" id="Phobius"/>
    </source>
</evidence>
<keyword evidence="2" id="KW-0812">Transmembrane</keyword>
<feature type="transmembrane region" description="Helical" evidence="2">
    <location>
        <begin position="273"/>
        <end position="297"/>
    </location>
</feature>
<gene>
    <name evidence="3" type="ORF">EJ05DRAFT_512285</name>
</gene>
<feature type="region of interest" description="Disordered" evidence="1">
    <location>
        <begin position="1"/>
        <end position="89"/>
    </location>
</feature>
<reference evidence="3" key="1">
    <citation type="journal article" date="2020" name="Stud. Mycol.">
        <title>101 Dothideomycetes genomes: a test case for predicting lifestyles and emergence of pathogens.</title>
        <authorList>
            <person name="Haridas S."/>
            <person name="Albert R."/>
            <person name="Binder M."/>
            <person name="Bloem J."/>
            <person name="Labutti K."/>
            <person name="Salamov A."/>
            <person name="Andreopoulos B."/>
            <person name="Baker S."/>
            <person name="Barry K."/>
            <person name="Bills G."/>
            <person name="Bluhm B."/>
            <person name="Cannon C."/>
            <person name="Castanera R."/>
            <person name="Culley D."/>
            <person name="Daum C."/>
            <person name="Ezra D."/>
            <person name="Gonzalez J."/>
            <person name="Henrissat B."/>
            <person name="Kuo A."/>
            <person name="Liang C."/>
            <person name="Lipzen A."/>
            <person name="Lutzoni F."/>
            <person name="Magnuson J."/>
            <person name="Mondo S."/>
            <person name="Nolan M."/>
            <person name="Ohm R."/>
            <person name="Pangilinan J."/>
            <person name="Park H.-J."/>
            <person name="Ramirez L."/>
            <person name="Alfaro M."/>
            <person name="Sun H."/>
            <person name="Tritt A."/>
            <person name="Yoshinaga Y."/>
            <person name="Zwiers L.-H."/>
            <person name="Turgeon B."/>
            <person name="Goodwin S."/>
            <person name="Spatafora J."/>
            <person name="Crous P."/>
            <person name="Grigoriev I."/>
        </authorList>
    </citation>
    <scope>NUCLEOTIDE SEQUENCE</scope>
    <source>
        <strain evidence="3">CBS 121739</strain>
    </source>
</reference>
<evidence type="ECO:0000256" key="1">
    <source>
        <dbReference type="SAM" id="MobiDB-lite"/>
    </source>
</evidence>
<evidence type="ECO:0000313" key="4">
    <source>
        <dbReference type="Proteomes" id="UP000799437"/>
    </source>
</evidence>
<sequence length="365" mass="41241">MDQTSSSERSNARLSHRSHTSLPKITTSSDKNASSTSKRHNPLHRDKQSGHSHHHHHHHHHHRHRQAKELIHSTAQSHSSVGDSAKQNHVVNAYSPALSTDRENDSRAATSNAEVDERIERQQLIRPIHVSQERKRAAVREEEIRVTLHTLSEKSLEITRRLDDTYYSILERLTTLGSTISGLQELSSLTQELKSNFQKDTQAFKTEIQGQIDSFEDFGGLQERVEGIVSRIQSVKDRCSSLSDRLEQASKRVEAREMLEIRRQENADKRARVIKWVAASTTPFIVLLAMLYFLFFIEPSNPQSSLHTPSANLSFNVEELAIPVDAKQILNSARESLYARNASTSVHSHTAAASKDARLGVLDEL</sequence>
<dbReference type="RefSeq" id="XP_033599107.1">
    <property type="nucleotide sequence ID" value="XM_033748318.1"/>
</dbReference>